<proteinExistence type="predicted"/>
<dbReference type="Proteomes" id="UP000307720">
    <property type="component" value="Unassembled WGS sequence"/>
</dbReference>
<organism evidence="1 2">
    <name type="scientific">Hominisplanchenecus murintestinalis</name>
    <dbReference type="NCBI Taxonomy" id="2941517"/>
    <lineage>
        <taxon>Bacteria</taxon>
        <taxon>Bacillati</taxon>
        <taxon>Bacillota</taxon>
        <taxon>Clostridia</taxon>
        <taxon>Lachnospirales</taxon>
        <taxon>Lachnospiraceae</taxon>
        <taxon>Hominisplanchenecus</taxon>
    </lineage>
</organism>
<accession>A0AC61QZW0</accession>
<gene>
    <name evidence="1" type="ORF">E5357_08135</name>
</gene>
<reference evidence="1" key="1">
    <citation type="submission" date="2019-04" db="EMBL/GenBank/DDBJ databases">
        <title>Microbes associate with the intestines of laboratory mice.</title>
        <authorList>
            <person name="Navarre W."/>
            <person name="Wong E."/>
            <person name="Huang K."/>
            <person name="Tropini C."/>
            <person name="Ng K."/>
            <person name="Yu B."/>
        </authorList>
    </citation>
    <scope>NUCLEOTIDE SEQUENCE</scope>
    <source>
        <strain evidence="1">NM72_1-8</strain>
    </source>
</reference>
<comment type="caution">
    <text evidence="1">The sequence shown here is derived from an EMBL/GenBank/DDBJ whole genome shotgun (WGS) entry which is preliminary data.</text>
</comment>
<keyword evidence="1" id="KW-0808">Transferase</keyword>
<keyword evidence="1" id="KW-0418">Kinase</keyword>
<sequence>MKRTLYLKFILAYLCFGILGFVSVSTLISSLTANHMLKSKTEAIYREANSIASGRLAQSYREEDSSLLDIYTNLLALASYHSTEIWLMNTKGEILLDTTKEYDPEHTETIDDFDTTRLAGNYYQKGNFFGYFDKDMLSVVSPIISNYRARGYIVIHYPLEEIAGEKDSFLNINYITLVILFVLSLIILLVFTLAVYFPLRKIIAGANEFAGGNLNYKVPVETRDEMGYLAASMNYMAGEINKSGEYQRKFISNISHDFRSPLTSIKGYVEAMLDGTIPPEMQERYLNIVLSETERLNNLTRGLLTLNNYDDKKTYLEITDFDINTVIRNTAAAFEGICQKKFIRIELIFDAPSLMVTADMGKIQQVLYNLIDNAIKFSHPESSIYIETTEKHEKVFVSVKDTGEGIPKESIKKIWARFYKTDPSRGKDKKGTGLGLSITKEIIQAHNENIQVVSTEGVGSEFTFSLPRAKHKKL</sequence>
<evidence type="ECO:0000313" key="1">
    <source>
        <dbReference type="EMBL" id="TGX98629.1"/>
    </source>
</evidence>
<protein>
    <submittedName>
        <fullName evidence="1">Sensor histidine kinase</fullName>
    </submittedName>
</protein>
<evidence type="ECO:0000313" key="2">
    <source>
        <dbReference type="Proteomes" id="UP000307720"/>
    </source>
</evidence>
<name>A0AC61QZW0_9FIRM</name>
<keyword evidence="2" id="KW-1185">Reference proteome</keyword>
<dbReference type="EMBL" id="SRZB01000015">
    <property type="protein sequence ID" value="TGX98629.1"/>
    <property type="molecule type" value="Genomic_DNA"/>
</dbReference>